<sequence length="340" mass="36667">MSISDVTVTISVQKPTPILGGFGKPLILGASAAGKDFKNYADLDAVRADYAASTEEYKVAFALFAQENPPAEVAIVSRKTGTTPVTLEDMLPSLFLKDWHFLLTTSTAVADLIAIGDAVEANKTRQFFARTSSKEDLATIKAKGYVRTEVLYHTTVTNYPEASWVGAVGSLPPGSVTWKGWTLVGIAPMDIDTTELNAIHGLGANTYVTRAGTNVTSDGRAVSGEFIDFVHSQDYIVYSIQFAVQDLFNQAQAMKSKIPYDNRGIAQIESAVRTVLQRAFLNGMIAANENGVPLYNTTFPPRSQVDPAQIAARNYPDGQFDFVIAGAVHTAVIRGTIKFA</sequence>
<dbReference type="RefSeq" id="WP_189024909.1">
    <property type="nucleotide sequence ID" value="NZ_BMKR01000008.1"/>
</dbReference>
<protein>
    <recommendedName>
        <fullName evidence="3">DUF3383 family protein</fullName>
    </recommendedName>
</protein>
<dbReference type="Pfam" id="PF11863">
    <property type="entry name" value="DUF3383"/>
    <property type="match status" value="1"/>
</dbReference>
<accession>A0A917C862</accession>
<dbReference type="AlphaFoldDB" id="A0A917C862"/>
<evidence type="ECO:0000313" key="2">
    <source>
        <dbReference type="Proteomes" id="UP000637643"/>
    </source>
</evidence>
<reference evidence="1" key="2">
    <citation type="submission" date="2020-09" db="EMBL/GenBank/DDBJ databases">
        <authorList>
            <person name="Sun Q."/>
            <person name="Zhou Y."/>
        </authorList>
    </citation>
    <scope>NUCLEOTIDE SEQUENCE</scope>
    <source>
        <strain evidence="1">CGMCC 1.16134</strain>
    </source>
</reference>
<comment type="caution">
    <text evidence="1">The sequence shown here is derived from an EMBL/GenBank/DDBJ whole genome shotgun (WGS) entry which is preliminary data.</text>
</comment>
<gene>
    <name evidence="1" type="ORF">GCM10010912_22920</name>
</gene>
<proteinExistence type="predicted"/>
<dbReference type="Proteomes" id="UP000637643">
    <property type="component" value="Unassembled WGS sequence"/>
</dbReference>
<dbReference type="EMBL" id="BMKR01000008">
    <property type="protein sequence ID" value="GGF77244.1"/>
    <property type="molecule type" value="Genomic_DNA"/>
</dbReference>
<evidence type="ECO:0000313" key="1">
    <source>
        <dbReference type="EMBL" id="GGF77244.1"/>
    </source>
</evidence>
<organism evidence="1 2">
    <name type="scientific">Paenibacillus albidus</name>
    <dbReference type="NCBI Taxonomy" id="2041023"/>
    <lineage>
        <taxon>Bacteria</taxon>
        <taxon>Bacillati</taxon>
        <taxon>Bacillota</taxon>
        <taxon>Bacilli</taxon>
        <taxon>Bacillales</taxon>
        <taxon>Paenibacillaceae</taxon>
        <taxon>Paenibacillus</taxon>
    </lineage>
</organism>
<keyword evidence="2" id="KW-1185">Reference proteome</keyword>
<reference evidence="1" key="1">
    <citation type="journal article" date="2014" name="Int. J. Syst. Evol. Microbiol.">
        <title>Complete genome sequence of Corynebacterium casei LMG S-19264T (=DSM 44701T), isolated from a smear-ripened cheese.</title>
        <authorList>
            <consortium name="US DOE Joint Genome Institute (JGI-PGF)"/>
            <person name="Walter F."/>
            <person name="Albersmeier A."/>
            <person name="Kalinowski J."/>
            <person name="Ruckert C."/>
        </authorList>
    </citation>
    <scope>NUCLEOTIDE SEQUENCE</scope>
    <source>
        <strain evidence="1">CGMCC 1.16134</strain>
    </source>
</reference>
<evidence type="ECO:0008006" key="3">
    <source>
        <dbReference type="Google" id="ProtNLM"/>
    </source>
</evidence>
<dbReference type="InterPro" id="IPR021808">
    <property type="entry name" value="DUF3383"/>
</dbReference>
<name>A0A917C862_9BACL</name>